<accession>A0A9W9HY85</accession>
<evidence type="ECO:0000313" key="3">
    <source>
        <dbReference type="EMBL" id="KAJ5159786.1"/>
    </source>
</evidence>
<name>A0A9W9HY85_9EURO</name>
<feature type="transmembrane region" description="Helical" evidence="1">
    <location>
        <begin position="12"/>
        <end position="29"/>
    </location>
</feature>
<dbReference type="AlphaFoldDB" id="A0A9W9HY85"/>
<reference evidence="3" key="2">
    <citation type="journal article" date="2023" name="IMA Fungus">
        <title>Comparative genomic study of the Penicillium genus elucidates a diverse pangenome and 15 lateral gene transfer events.</title>
        <authorList>
            <person name="Petersen C."/>
            <person name="Sorensen T."/>
            <person name="Nielsen M.R."/>
            <person name="Sondergaard T.E."/>
            <person name="Sorensen J.L."/>
            <person name="Fitzpatrick D.A."/>
            <person name="Frisvad J.C."/>
            <person name="Nielsen K.L."/>
        </authorList>
    </citation>
    <scope>NUCLEOTIDE SEQUENCE</scope>
    <source>
        <strain evidence="3">IBT 26290</strain>
    </source>
</reference>
<keyword evidence="1" id="KW-0812">Transmembrane</keyword>
<dbReference type="Proteomes" id="UP001149163">
    <property type="component" value="Unassembled WGS sequence"/>
</dbReference>
<keyword evidence="4" id="KW-1185">Reference proteome</keyword>
<dbReference type="InterPro" id="IPR056119">
    <property type="entry name" value="DUF7702"/>
</dbReference>
<evidence type="ECO:0000256" key="1">
    <source>
        <dbReference type="SAM" id="Phobius"/>
    </source>
</evidence>
<protein>
    <recommendedName>
        <fullName evidence="2">DUF7702 domain-containing protein</fullName>
    </recommendedName>
</protein>
<dbReference type="PANTHER" id="PTHR42109:SF2">
    <property type="entry name" value="INTEGRAL MEMBRANE PROTEIN"/>
    <property type="match status" value="1"/>
</dbReference>
<feature type="transmembrane region" description="Helical" evidence="1">
    <location>
        <begin position="213"/>
        <end position="239"/>
    </location>
</feature>
<dbReference type="OrthoDB" id="2560628at2759"/>
<dbReference type="EMBL" id="JAPQKN010000004">
    <property type="protein sequence ID" value="KAJ5159786.1"/>
    <property type="molecule type" value="Genomic_DNA"/>
</dbReference>
<feature type="domain" description="DUF7702" evidence="2">
    <location>
        <begin position="4"/>
        <end position="236"/>
    </location>
</feature>
<dbReference type="PANTHER" id="PTHR42109">
    <property type="entry name" value="UNPLACED GENOMIC SCAFFOLD UM_SCAF_CONTIG_1.265, WHOLE GENOME SHOTGUN SEQUENCE"/>
    <property type="match status" value="1"/>
</dbReference>
<evidence type="ECO:0000259" key="2">
    <source>
        <dbReference type="Pfam" id="PF24800"/>
    </source>
</evidence>
<feature type="transmembrane region" description="Helical" evidence="1">
    <location>
        <begin position="138"/>
        <end position="163"/>
    </location>
</feature>
<keyword evidence="1" id="KW-0472">Membrane</keyword>
<keyword evidence="1" id="KW-1133">Transmembrane helix</keyword>
<feature type="transmembrane region" description="Helical" evidence="1">
    <location>
        <begin position="105"/>
        <end position="126"/>
    </location>
</feature>
<feature type="transmembrane region" description="Helical" evidence="1">
    <location>
        <begin position="175"/>
        <end position="193"/>
    </location>
</feature>
<proteinExistence type="predicted"/>
<dbReference type="RefSeq" id="XP_056541344.1">
    <property type="nucleotide sequence ID" value="XM_056688915.1"/>
</dbReference>
<dbReference type="GeneID" id="81428091"/>
<organism evidence="3 4">
    <name type="scientific">Penicillium canariense</name>
    <dbReference type="NCBI Taxonomy" id="189055"/>
    <lineage>
        <taxon>Eukaryota</taxon>
        <taxon>Fungi</taxon>
        <taxon>Dikarya</taxon>
        <taxon>Ascomycota</taxon>
        <taxon>Pezizomycotina</taxon>
        <taxon>Eurotiomycetes</taxon>
        <taxon>Eurotiomycetidae</taxon>
        <taxon>Eurotiales</taxon>
        <taxon>Aspergillaceae</taxon>
        <taxon>Penicillium</taxon>
    </lineage>
</organism>
<reference evidence="3" key="1">
    <citation type="submission" date="2022-11" db="EMBL/GenBank/DDBJ databases">
        <authorList>
            <person name="Petersen C."/>
        </authorList>
    </citation>
    <scope>NUCLEOTIDE SEQUENCE</scope>
    <source>
        <strain evidence="3">IBT 26290</strain>
    </source>
</reference>
<feature type="transmembrane region" description="Helical" evidence="1">
    <location>
        <begin position="69"/>
        <end position="93"/>
    </location>
</feature>
<gene>
    <name evidence="3" type="ORF">N7482_006790</name>
</gene>
<sequence>MATVTYRDGIAILQLIFFPVLLVAALFIWKRTGWKAARKSWRFVVTLSLIRIAGGICTLLAISNDSSNILIAEAVCELIGIAPLLLTYIGLLRQIDTKQRVHPKFISAVAITCFIGLILGIAGISIDDDNTSTYHANSMVKAAMGIFLAVFAIVTLLTAWLAVQLRPTLGAGQKKLFLAILLSWPFLLVRVVYSAIADFTDDPRFAILTGDATIYLCMDVLEEIIAMVICVVFGVLAVLNKEGKQPLDEEKSGPGSGEI</sequence>
<evidence type="ECO:0000313" key="4">
    <source>
        <dbReference type="Proteomes" id="UP001149163"/>
    </source>
</evidence>
<dbReference type="Pfam" id="PF24800">
    <property type="entry name" value="DUF7702"/>
    <property type="match status" value="1"/>
</dbReference>
<comment type="caution">
    <text evidence="3">The sequence shown here is derived from an EMBL/GenBank/DDBJ whole genome shotgun (WGS) entry which is preliminary data.</text>
</comment>
<feature type="transmembrane region" description="Helical" evidence="1">
    <location>
        <begin position="41"/>
        <end position="63"/>
    </location>
</feature>